<dbReference type="RefSeq" id="WP_217507594.1">
    <property type="nucleotide sequence ID" value="NZ_BAAAWP010000001.1"/>
</dbReference>
<feature type="region of interest" description="Disordered" evidence="1">
    <location>
        <begin position="28"/>
        <end position="51"/>
    </location>
</feature>
<dbReference type="PROSITE" id="PS51257">
    <property type="entry name" value="PROKAR_LIPOPROTEIN"/>
    <property type="match status" value="1"/>
</dbReference>
<evidence type="ECO:0000313" key="2">
    <source>
        <dbReference type="EMBL" id="NUU26789.1"/>
    </source>
</evidence>
<comment type="caution">
    <text evidence="2">The sequence shown here is derived from an EMBL/GenBank/DDBJ whole genome shotgun (WGS) entry which is preliminary data.</text>
</comment>
<organism evidence="2 3">
    <name type="scientific">Curtobacterium citreum</name>
    <dbReference type="NCBI Taxonomy" id="2036"/>
    <lineage>
        <taxon>Bacteria</taxon>
        <taxon>Bacillati</taxon>
        <taxon>Actinomycetota</taxon>
        <taxon>Actinomycetes</taxon>
        <taxon>Micrococcales</taxon>
        <taxon>Microbacteriaceae</taxon>
        <taxon>Curtobacterium</taxon>
    </lineage>
</organism>
<reference evidence="2 3" key="1">
    <citation type="submission" date="2020-05" db="EMBL/GenBank/DDBJ databases">
        <title>Genome Sequencing of Type Strains.</title>
        <authorList>
            <person name="Lemaire J.F."/>
            <person name="Inderbitzin P."/>
            <person name="Gregorio O.A."/>
            <person name="Collins S.B."/>
            <person name="Wespe N."/>
            <person name="Knight-Connoni V."/>
        </authorList>
    </citation>
    <scope>NUCLEOTIDE SEQUENCE [LARGE SCALE GENOMIC DNA]</scope>
    <source>
        <strain evidence="2 3">DSM 20512</strain>
    </source>
</reference>
<dbReference type="Proteomes" id="UP000539146">
    <property type="component" value="Unassembled WGS sequence"/>
</dbReference>
<dbReference type="AlphaFoldDB" id="A0A850DQB4"/>
<proteinExistence type="predicted"/>
<accession>A0A850DQB4</accession>
<protein>
    <submittedName>
        <fullName evidence="2">Uncharacterized protein</fullName>
    </submittedName>
</protein>
<name>A0A850DQB4_9MICO</name>
<evidence type="ECO:0000256" key="1">
    <source>
        <dbReference type="SAM" id="MobiDB-lite"/>
    </source>
</evidence>
<sequence>MTVLSRLTIVTAGVLILVGCAGCSTPQLEEEPNVSQTSAPTSSGQTLAEARAQLQERSGLTDTSITVNETMSGFQEHRRLWLEASTTSTSEDEQRTLVEYMFALGWSVNDVDADQGVSVRVHTQPQVTIGALLKDWEGLQYRSTSDSFRELVVASRKVLERQLGQWPGAVPSR</sequence>
<dbReference type="EMBL" id="JABMCG010000057">
    <property type="protein sequence ID" value="NUU26789.1"/>
    <property type="molecule type" value="Genomic_DNA"/>
</dbReference>
<evidence type="ECO:0000313" key="3">
    <source>
        <dbReference type="Proteomes" id="UP000539146"/>
    </source>
</evidence>
<gene>
    <name evidence="2" type="ORF">HP467_01480</name>
</gene>
<feature type="compositionally biased region" description="Polar residues" evidence="1">
    <location>
        <begin position="33"/>
        <end position="46"/>
    </location>
</feature>